<dbReference type="CDD" id="cd07012">
    <property type="entry name" value="PBP2_Bug_TTT"/>
    <property type="match status" value="1"/>
</dbReference>
<accession>A0A368XGR9</accession>
<dbReference type="Gene3D" id="3.40.190.10">
    <property type="entry name" value="Periplasmic binding protein-like II"/>
    <property type="match status" value="1"/>
</dbReference>
<dbReference type="AlphaFoldDB" id="A0A368XGR9"/>
<comment type="similarity">
    <text evidence="1">Belongs to the UPF0065 (bug) family.</text>
</comment>
<dbReference type="PIRSF" id="PIRSF017082">
    <property type="entry name" value="YflP"/>
    <property type="match status" value="1"/>
</dbReference>
<dbReference type="PANTHER" id="PTHR42928">
    <property type="entry name" value="TRICARBOXYLATE-BINDING PROTEIN"/>
    <property type="match status" value="1"/>
</dbReference>
<keyword evidence="3" id="KW-1185">Reference proteome</keyword>
<sequence>MSNTHLSRRAFVGAACASSLVGPAWAEEKFPSRTIRMVAGFPAGGITDIAARALSERMGAILATPVVVDNRPGANSAIGTTAVARAPADGYTLAFAGSNAMVLNPLLYRNLPYKVEDFAFLGCMGSSPMLLVVSPSLGVKTLQEFIDRARAAPGKINMAHGGRGVINHLTLKYFEKQSGTAFQDVPYKGSAPAIIDLVGGVVDGSFDFGVSALPHIKSGKLIALAVTSSERMAALPDVPTLMESGVPHFNVRTYMLIEGPAGMPEPVRKTLVDAIRAGIETPALVEKFAPQGVFIQYGSPEFVAQLVRSETALWQRIVTESQITPSDLV</sequence>
<name>A0A368XGR9_9BURK</name>
<evidence type="ECO:0000256" key="1">
    <source>
        <dbReference type="ARBA" id="ARBA00006987"/>
    </source>
</evidence>
<dbReference type="InterPro" id="IPR042100">
    <property type="entry name" value="Bug_dom1"/>
</dbReference>
<dbReference type="Proteomes" id="UP000252884">
    <property type="component" value="Unassembled WGS sequence"/>
</dbReference>
<dbReference type="RefSeq" id="WP_245965927.1">
    <property type="nucleotide sequence ID" value="NZ_QPJK01000010.1"/>
</dbReference>
<gene>
    <name evidence="2" type="ORF">DES41_110164</name>
</gene>
<organism evidence="2 3">
    <name type="scientific">Pseudorhodoferax soli</name>
    <dbReference type="NCBI Taxonomy" id="545864"/>
    <lineage>
        <taxon>Bacteria</taxon>
        <taxon>Pseudomonadati</taxon>
        <taxon>Pseudomonadota</taxon>
        <taxon>Betaproteobacteria</taxon>
        <taxon>Burkholderiales</taxon>
        <taxon>Comamonadaceae</taxon>
    </lineage>
</organism>
<dbReference type="SUPFAM" id="SSF53850">
    <property type="entry name" value="Periplasmic binding protein-like II"/>
    <property type="match status" value="1"/>
</dbReference>
<dbReference type="InterPro" id="IPR005064">
    <property type="entry name" value="BUG"/>
</dbReference>
<evidence type="ECO:0000313" key="3">
    <source>
        <dbReference type="Proteomes" id="UP000252884"/>
    </source>
</evidence>
<dbReference type="Gene3D" id="3.40.190.150">
    <property type="entry name" value="Bordetella uptake gene, domain 1"/>
    <property type="match status" value="1"/>
</dbReference>
<dbReference type="PANTHER" id="PTHR42928:SF5">
    <property type="entry name" value="BLR1237 PROTEIN"/>
    <property type="match status" value="1"/>
</dbReference>
<protein>
    <submittedName>
        <fullName evidence="2">Tripartite-type tricarboxylate transporter receptor subunit TctC</fullName>
    </submittedName>
</protein>
<reference evidence="2 3" key="1">
    <citation type="submission" date="2018-07" db="EMBL/GenBank/DDBJ databases">
        <title>Genomic Encyclopedia of Type Strains, Phase IV (KMG-IV): sequencing the most valuable type-strain genomes for metagenomic binning, comparative biology and taxonomic classification.</title>
        <authorList>
            <person name="Goeker M."/>
        </authorList>
    </citation>
    <scope>NUCLEOTIDE SEQUENCE [LARGE SCALE GENOMIC DNA]</scope>
    <source>
        <strain evidence="2 3">DSM 21634</strain>
    </source>
</reference>
<dbReference type="Pfam" id="PF03401">
    <property type="entry name" value="TctC"/>
    <property type="match status" value="1"/>
</dbReference>
<proteinExistence type="inferred from homology"/>
<evidence type="ECO:0000313" key="2">
    <source>
        <dbReference type="EMBL" id="RCW66799.1"/>
    </source>
</evidence>
<dbReference type="EMBL" id="QPJK01000010">
    <property type="protein sequence ID" value="RCW66799.1"/>
    <property type="molecule type" value="Genomic_DNA"/>
</dbReference>
<comment type="caution">
    <text evidence="2">The sequence shown here is derived from an EMBL/GenBank/DDBJ whole genome shotgun (WGS) entry which is preliminary data.</text>
</comment>
<keyword evidence="2" id="KW-0675">Receptor</keyword>